<reference evidence="1" key="1">
    <citation type="submission" date="2007-07" db="EMBL/GenBank/DDBJ databases">
        <title>PCAP assembly of the Caenorhabditis remanei genome.</title>
        <authorList>
            <consortium name="The Caenorhabditis remanei Sequencing Consortium"/>
            <person name="Wilson R.K."/>
        </authorList>
    </citation>
    <scope>NUCLEOTIDE SEQUENCE [LARGE SCALE GENOMIC DNA]</scope>
    <source>
        <strain evidence="1">PB4641</strain>
    </source>
</reference>
<keyword evidence="2" id="KW-1185">Reference proteome</keyword>
<dbReference type="GeneID" id="9826303"/>
<dbReference type="Gene3D" id="3.30.160.60">
    <property type="entry name" value="Classic Zinc Finger"/>
    <property type="match status" value="1"/>
</dbReference>
<accession>E3MV64</accession>
<dbReference type="Proteomes" id="UP000008281">
    <property type="component" value="Unassembled WGS sequence"/>
</dbReference>
<protein>
    <submittedName>
        <fullName evidence="1">Uncharacterized protein</fullName>
    </submittedName>
</protein>
<dbReference type="RefSeq" id="XP_003100016.2">
    <property type="nucleotide sequence ID" value="XM_003099968.2"/>
</dbReference>
<dbReference type="EMBL" id="DS268481">
    <property type="protein sequence ID" value="EFP10021.1"/>
    <property type="molecule type" value="Genomic_DNA"/>
</dbReference>
<dbReference type="HOGENOM" id="CLU_1005577_0_0_1"/>
<dbReference type="CTD" id="9826303"/>
<proteinExistence type="predicted"/>
<evidence type="ECO:0000313" key="2">
    <source>
        <dbReference type="Proteomes" id="UP000008281"/>
    </source>
</evidence>
<evidence type="ECO:0000313" key="1">
    <source>
        <dbReference type="EMBL" id="EFP10021.1"/>
    </source>
</evidence>
<gene>
    <name evidence="1" type="ORF">CRE_20859</name>
</gene>
<name>E3MV64_CAERE</name>
<dbReference type="AlphaFoldDB" id="E3MV64"/>
<sequence>MDVPGYHPTTTYLFYKQPPSVNKKETDLLICSKCLETFASEYKYFKHILECTEYYRDKMSDYAYYSTNAYLLAQYKLSQLCGAFTNKKFTRCTLCKKSFKNEEELQVHVKTCKKLTDEWKKFELEIDDWAKIFTIYQERVYNASTACAECGPWSMYRILVKRDFNTARGQVLDALPAFFDALFIRFLEKNKAEPNFMSSKEPAEKTVHLAFLKKGKRKEKIGKVGKCENGPQLAEDAGNLILNFLDCTDIDDWDGYWNNSEDEECDDDFCDSEDDGG</sequence>
<dbReference type="KEGG" id="crq:GCK72_025983"/>
<organism evidence="2">
    <name type="scientific">Caenorhabditis remanei</name>
    <name type="common">Caenorhabditis vulgaris</name>
    <dbReference type="NCBI Taxonomy" id="31234"/>
    <lineage>
        <taxon>Eukaryota</taxon>
        <taxon>Metazoa</taxon>
        <taxon>Ecdysozoa</taxon>
        <taxon>Nematoda</taxon>
        <taxon>Chromadorea</taxon>
        <taxon>Rhabditida</taxon>
        <taxon>Rhabditina</taxon>
        <taxon>Rhabditomorpha</taxon>
        <taxon>Rhabditoidea</taxon>
        <taxon>Rhabditidae</taxon>
        <taxon>Peloderinae</taxon>
        <taxon>Caenorhabditis</taxon>
    </lineage>
</organism>